<dbReference type="Proteomes" id="UP000095392">
    <property type="component" value="Unassembled WGS sequence"/>
</dbReference>
<organism evidence="3 4">
    <name type="scientific">Alteromonas macleodii</name>
    <name type="common">Pseudoalteromonas macleodii</name>
    <dbReference type="NCBI Taxonomy" id="28108"/>
    <lineage>
        <taxon>Bacteria</taxon>
        <taxon>Pseudomonadati</taxon>
        <taxon>Pseudomonadota</taxon>
        <taxon>Gammaproteobacteria</taxon>
        <taxon>Alteromonadales</taxon>
        <taxon>Alteromonadaceae</taxon>
        <taxon>Alteromonas/Salinimonas group</taxon>
        <taxon>Alteromonas</taxon>
    </lineage>
</organism>
<proteinExistence type="predicted"/>
<keyword evidence="4" id="KW-1185">Reference proteome</keyword>
<feature type="compositionally biased region" description="Low complexity" evidence="1">
    <location>
        <begin position="206"/>
        <end position="215"/>
    </location>
</feature>
<feature type="region of interest" description="Disordered" evidence="1">
    <location>
        <begin position="169"/>
        <end position="216"/>
    </location>
</feature>
<keyword evidence="2" id="KW-0732">Signal</keyword>
<accession>A0AB36FLF5</accession>
<evidence type="ECO:0000256" key="2">
    <source>
        <dbReference type="SAM" id="SignalP"/>
    </source>
</evidence>
<gene>
    <name evidence="3" type="ORF">BFV95_4919</name>
</gene>
<feature type="signal peptide" evidence="2">
    <location>
        <begin position="1"/>
        <end position="22"/>
    </location>
</feature>
<evidence type="ECO:0000313" key="4">
    <source>
        <dbReference type="Proteomes" id="UP000095392"/>
    </source>
</evidence>
<comment type="caution">
    <text evidence="3">The sequence shown here is derived from an EMBL/GenBank/DDBJ whole genome shotgun (WGS) entry which is preliminary data.</text>
</comment>
<evidence type="ECO:0000256" key="1">
    <source>
        <dbReference type="SAM" id="MobiDB-lite"/>
    </source>
</evidence>
<protein>
    <recommendedName>
        <fullName evidence="5">Lipoprotein</fullName>
    </recommendedName>
</protein>
<evidence type="ECO:0008006" key="5">
    <source>
        <dbReference type="Google" id="ProtNLM"/>
    </source>
</evidence>
<dbReference type="EMBL" id="MIPY01000076">
    <property type="protein sequence ID" value="OES23834.1"/>
    <property type="molecule type" value="Genomic_DNA"/>
</dbReference>
<sequence>MNVKIMPLVSIVLATISFNTLAQCDASQEPPSDKPSNFNINEHLSKFSEMGDTIQNMPPIPGFDAGWNKRLAAGVFLSSAFYTDNPYDLKNNPVYNASNPDRFTNWFFGAAAGQLGFSSAEAKTAAAIVQQAQDYTNGQHPDYRDFTRMAEDIVSALWHFDGTEDNFPDSMDIEGGYGYQRDAYENDTPSGKSSGNSCDNDDSNDSADSSSANAGSGSGYGGGWGGGYFVGSAGCYGACGSGAVGSVTITDLPRQETIDE</sequence>
<name>A0AB36FLF5_ALTMA</name>
<evidence type="ECO:0000313" key="3">
    <source>
        <dbReference type="EMBL" id="OES23834.1"/>
    </source>
</evidence>
<dbReference type="AlphaFoldDB" id="A0AB36FLF5"/>
<reference evidence="3 4" key="1">
    <citation type="submission" date="2016-09" db="EMBL/GenBank/DDBJ databases">
        <title>Draft Genome Sequence of four Alteromonas macleodii strains isolated from copper coupons and grown long-term at elevated copper levels.</title>
        <authorList>
            <person name="Cusick K."/>
            <person name="Dale J."/>
            <person name="Little B."/>
            <person name="Biffinger J."/>
        </authorList>
    </citation>
    <scope>NUCLEOTIDE SEQUENCE [LARGE SCALE GENOMIC DNA]</scope>
    <source>
        <strain evidence="3 4">KCP01</strain>
    </source>
</reference>
<feature type="chain" id="PRO_5044207589" description="Lipoprotein" evidence="2">
    <location>
        <begin position="23"/>
        <end position="260"/>
    </location>
</feature>